<dbReference type="PROSITE" id="PS50850">
    <property type="entry name" value="MFS"/>
    <property type="match status" value="1"/>
</dbReference>
<dbReference type="PANTHER" id="PTHR23518:SF2">
    <property type="entry name" value="MAJOR FACILITATOR SUPERFAMILY TRANSPORTER"/>
    <property type="match status" value="1"/>
</dbReference>
<dbReference type="STRING" id="1798371.A2W14_02290"/>
<evidence type="ECO:0000256" key="2">
    <source>
        <dbReference type="ARBA" id="ARBA00022989"/>
    </source>
</evidence>
<dbReference type="SUPFAM" id="SSF103473">
    <property type="entry name" value="MFS general substrate transporter"/>
    <property type="match status" value="1"/>
</dbReference>
<dbReference type="PANTHER" id="PTHR23518">
    <property type="entry name" value="C-METHYLTRANSFERASE"/>
    <property type="match status" value="1"/>
</dbReference>
<dbReference type="InterPro" id="IPR020846">
    <property type="entry name" value="MFS_dom"/>
</dbReference>
<evidence type="ECO:0000259" key="5">
    <source>
        <dbReference type="PROSITE" id="PS50850"/>
    </source>
</evidence>
<feature type="transmembrane region" description="Helical" evidence="4">
    <location>
        <begin position="89"/>
        <end position="106"/>
    </location>
</feature>
<evidence type="ECO:0000256" key="4">
    <source>
        <dbReference type="SAM" id="Phobius"/>
    </source>
</evidence>
<gene>
    <name evidence="6" type="ORF">A2W14_02290</name>
</gene>
<dbReference type="Pfam" id="PF07690">
    <property type="entry name" value="MFS_1"/>
    <property type="match status" value="1"/>
</dbReference>
<proteinExistence type="predicted"/>
<dbReference type="AlphaFoldDB" id="A0A1F5YRL5"/>
<organism evidence="6 7">
    <name type="scientific">Candidatus Gottesmanbacteria bacterium RBG_16_37_8</name>
    <dbReference type="NCBI Taxonomy" id="1798371"/>
    <lineage>
        <taxon>Bacteria</taxon>
        <taxon>Candidatus Gottesmaniibacteriota</taxon>
    </lineage>
</organism>
<keyword evidence="2 4" id="KW-1133">Transmembrane helix</keyword>
<dbReference type="EMBL" id="MFJA01000054">
    <property type="protein sequence ID" value="OGG02734.1"/>
    <property type="molecule type" value="Genomic_DNA"/>
</dbReference>
<keyword evidence="3 4" id="KW-0472">Membrane</keyword>
<name>A0A1F5YRL5_9BACT</name>
<accession>A0A1F5YRL5</accession>
<keyword evidence="1 4" id="KW-0812">Transmembrane</keyword>
<feature type="transmembrane region" description="Helical" evidence="4">
    <location>
        <begin position="166"/>
        <end position="186"/>
    </location>
</feature>
<feature type="transmembrane region" description="Helical" evidence="4">
    <location>
        <begin position="366"/>
        <end position="384"/>
    </location>
</feature>
<sequence>MFKKIPKNVLVLGIVSLFNDIASEMIYPVVPIFLTAVLNVPVSIVGIIEGIAEATASLGKFIFGYLSDKAGKRKIFVEGGYGLSSLSKLLMALASSWIFVLLARFIDRLGKGLRTGARDALLLESAHKGNRGFIFGLHRSLDSAGAVIGPFLAFLLLYFFNDNLRLIFFLAFIPSVIGVFLLVFFVKEKRNTENPGPRKNEIRLRFHDLNPSFKLFFIISLIFALGNSSDAFLILRAKNLGLLTQTAVLTYVLYNIFQTFFATPLGRLSDRVGAKKVYTAGLLIFSAVYFSFAVIKSSFWIWFLFPLYGLYIAATEGVSKAYISEFIDSSQSATYFGMYQTGIALCSFIASLVAGFLWNFISPASAFYYGSFMAFLAFVFLLYGKLTNRV</sequence>
<dbReference type="Proteomes" id="UP000176665">
    <property type="component" value="Unassembled WGS sequence"/>
</dbReference>
<comment type="caution">
    <text evidence="6">The sequence shown here is derived from an EMBL/GenBank/DDBJ whole genome shotgun (WGS) entry which is preliminary data.</text>
</comment>
<feature type="transmembrane region" description="Helical" evidence="4">
    <location>
        <begin position="301"/>
        <end position="323"/>
    </location>
</feature>
<dbReference type="Gene3D" id="1.20.1250.20">
    <property type="entry name" value="MFS general substrate transporter like domains"/>
    <property type="match status" value="2"/>
</dbReference>
<evidence type="ECO:0000313" key="6">
    <source>
        <dbReference type="EMBL" id="OGG02734.1"/>
    </source>
</evidence>
<evidence type="ECO:0000256" key="3">
    <source>
        <dbReference type="ARBA" id="ARBA00023136"/>
    </source>
</evidence>
<reference evidence="6 7" key="1">
    <citation type="journal article" date="2016" name="Nat. Commun.">
        <title>Thousands of microbial genomes shed light on interconnected biogeochemical processes in an aquifer system.</title>
        <authorList>
            <person name="Anantharaman K."/>
            <person name="Brown C.T."/>
            <person name="Hug L.A."/>
            <person name="Sharon I."/>
            <person name="Castelle C.J."/>
            <person name="Probst A.J."/>
            <person name="Thomas B.C."/>
            <person name="Singh A."/>
            <person name="Wilkins M.J."/>
            <person name="Karaoz U."/>
            <person name="Brodie E.L."/>
            <person name="Williams K.H."/>
            <person name="Hubbard S.S."/>
            <person name="Banfield J.F."/>
        </authorList>
    </citation>
    <scope>NUCLEOTIDE SEQUENCE [LARGE SCALE GENOMIC DNA]</scope>
</reference>
<dbReference type="CDD" id="cd17370">
    <property type="entry name" value="MFS_MJ1317_like"/>
    <property type="match status" value="1"/>
</dbReference>
<evidence type="ECO:0000313" key="7">
    <source>
        <dbReference type="Proteomes" id="UP000176665"/>
    </source>
</evidence>
<dbReference type="InterPro" id="IPR036259">
    <property type="entry name" value="MFS_trans_sf"/>
</dbReference>
<feature type="transmembrane region" description="Helical" evidence="4">
    <location>
        <begin position="141"/>
        <end position="160"/>
    </location>
</feature>
<evidence type="ECO:0000256" key="1">
    <source>
        <dbReference type="ARBA" id="ARBA00022692"/>
    </source>
</evidence>
<feature type="transmembrane region" description="Helical" evidence="4">
    <location>
        <begin position="335"/>
        <end position="360"/>
    </location>
</feature>
<protein>
    <recommendedName>
        <fullName evidence="5">Major facilitator superfamily (MFS) profile domain-containing protein</fullName>
    </recommendedName>
</protein>
<feature type="transmembrane region" description="Helical" evidence="4">
    <location>
        <begin position="247"/>
        <end position="265"/>
    </location>
</feature>
<feature type="transmembrane region" description="Helical" evidence="4">
    <location>
        <begin position="277"/>
        <end position="295"/>
    </location>
</feature>
<feature type="transmembrane region" description="Helical" evidence="4">
    <location>
        <begin position="215"/>
        <end position="235"/>
    </location>
</feature>
<dbReference type="GO" id="GO:0022857">
    <property type="term" value="F:transmembrane transporter activity"/>
    <property type="evidence" value="ECO:0007669"/>
    <property type="project" value="InterPro"/>
</dbReference>
<dbReference type="InterPro" id="IPR011701">
    <property type="entry name" value="MFS"/>
</dbReference>
<feature type="domain" description="Major facilitator superfamily (MFS) profile" evidence="5">
    <location>
        <begin position="8"/>
        <end position="389"/>
    </location>
</feature>